<evidence type="ECO:0000313" key="3">
    <source>
        <dbReference type="Proteomes" id="UP000026960"/>
    </source>
</evidence>
<sequence length="185" mass="20489">MWAVHGQWRRPAARGTHSGHPHHRGVGELHHGAVVPGAQQAGLAAHLSRDTRWLAWTRRTTAGYHDDDVSGKPDRGIGGFMLNICGFIGVDGGAGMVAVRAVQELWNSSNTKQKRTYPPNLLDGEGGESDCGVHHRPRLPLPSLVSWKRGEGRKRKKKKTRVIWSKIYCKCISVAYLNMCKIIMV</sequence>
<organism evidence="2">
    <name type="scientific">Oryza barthii</name>
    <dbReference type="NCBI Taxonomy" id="65489"/>
    <lineage>
        <taxon>Eukaryota</taxon>
        <taxon>Viridiplantae</taxon>
        <taxon>Streptophyta</taxon>
        <taxon>Embryophyta</taxon>
        <taxon>Tracheophyta</taxon>
        <taxon>Spermatophyta</taxon>
        <taxon>Magnoliopsida</taxon>
        <taxon>Liliopsida</taxon>
        <taxon>Poales</taxon>
        <taxon>Poaceae</taxon>
        <taxon>BOP clade</taxon>
        <taxon>Oryzoideae</taxon>
        <taxon>Oryzeae</taxon>
        <taxon>Oryzinae</taxon>
        <taxon>Oryza</taxon>
    </lineage>
</organism>
<evidence type="ECO:0000313" key="2">
    <source>
        <dbReference type="EnsemblPlants" id="OBART09G08450.1"/>
    </source>
</evidence>
<evidence type="ECO:0000256" key="1">
    <source>
        <dbReference type="SAM" id="MobiDB-lite"/>
    </source>
</evidence>
<dbReference type="EnsemblPlants" id="OBART09G08450.1">
    <property type="protein sequence ID" value="OBART09G08450.1"/>
    <property type="gene ID" value="OBART09G08450"/>
</dbReference>
<name>A0A0D3H696_9ORYZ</name>
<dbReference type="PaxDb" id="65489-OBART09G08450.1"/>
<dbReference type="AlphaFoldDB" id="A0A0D3H696"/>
<reference evidence="2" key="2">
    <citation type="submission" date="2015-03" db="UniProtKB">
        <authorList>
            <consortium name="EnsemblPlants"/>
        </authorList>
    </citation>
    <scope>IDENTIFICATION</scope>
</reference>
<feature type="region of interest" description="Disordered" evidence="1">
    <location>
        <begin position="1"/>
        <end position="28"/>
    </location>
</feature>
<dbReference type="HOGENOM" id="CLU_125675_0_0_1"/>
<feature type="compositionally biased region" description="Basic residues" evidence="1">
    <location>
        <begin position="7"/>
        <end position="24"/>
    </location>
</feature>
<dbReference type="Proteomes" id="UP000026960">
    <property type="component" value="Chromosome 9"/>
</dbReference>
<dbReference type="Gramene" id="OBART09G08450.1">
    <property type="protein sequence ID" value="OBART09G08450.1"/>
    <property type="gene ID" value="OBART09G08450"/>
</dbReference>
<keyword evidence="3" id="KW-1185">Reference proteome</keyword>
<protein>
    <submittedName>
        <fullName evidence="2">Uncharacterized protein</fullName>
    </submittedName>
</protein>
<reference evidence="2" key="1">
    <citation type="journal article" date="2009" name="Rice">
        <title>De Novo Next Generation Sequencing of Plant Genomes.</title>
        <authorList>
            <person name="Rounsley S."/>
            <person name="Marri P.R."/>
            <person name="Yu Y."/>
            <person name="He R."/>
            <person name="Sisneros N."/>
            <person name="Goicoechea J.L."/>
            <person name="Lee S.J."/>
            <person name="Angelova A."/>
            <person name="Kudrna D."/>
            <person name="Luo M."/>
            <person name="Affourtit J."/>
            <person name="Desany B."/>
            <person name="Knight J."/>
            <person name="Niazi F."/>
            <person name="Egholm M."/>
            <person name="Wing R.A."/>
        </authorList>
    </citation>
    <scope>NUCLEOTIDE SEQUENCE [LARGE SCALE GENOMIC DNA]</scope>
    <source>
        <strain evidence="2">cv. IRGC 105608</strain>
    </source>
</reference>
<accession>A0A0D3H696</accession>
<proteinExistence type="predicted"/>